<proteinExistence type="predicted"/>
<organism evidence="3 4">
    <name type="scientific">Hyalangium rubrum</name>
    <dbReference type="NCBI Taxonomy" id="3103134"/>
    <lineage>
        <taxon>Bacteria</taxon>
        <taxon>Pseudomonadati</taxon>
        <taxon>Myxococcota</taxon>
        <taxon>Myxococcia</taxon>
        <taxon>Myxococcales</taxon>
        <taxon>Cystobacterineae</taxon>
        <taxon>Archangiaceae</taxon>
        <taxon>Hyalangium</taxon>
    </lineage>
</organism>
<dbReference type="InterPro" id="IPR007445">
    <property type="entry name" value="PilO"/>
</dbReference>
<comment type="caution">
    <text evidence="3">The sequence shown here is derived from an EMBL/GenBank/DDBJ whole genome shotgun (WGS) entry which is preliminary data.</text>
</comment>
<evidence type="ECO:0000313" key="3">
    <source>
        <dbReference type="EMBL" id="MDY7228464.1"/>
    </source>
</evidence>
<dbReference type="PANTHER" id="PTHR39555">
    <property type="entry name" value="FIMBRIAL ASSEMBLY PROTEIN PILO-LIKE PROTEIN-RELATED"/>
    <property type="match status" value="1"/>
</dbReference>
<evidence type="ECO:0000256" key="2">
    <source>
        <dbReference type="SAM" id="Phobius"/>
    </source>
</evidence>
<protein>
    <submittedName>
        <fullName evidence="3">Type 4a pilus biogenesis protein PilO</fullName>
    </submittedName>
</protein>
<evidence type="ECO:0000256" key="1">
    <source>
        <dbReference type="SAM" id="Coils"/>
    </source>
</evidence>
<sequence>MEQYLDKIAKAPAGIKYGGLVGLVVALTVANFFLLVQPTEDKIKLQVEQRRKLDLDLAEKSEIAQNLNERRRELDVLDQKLAEALTELPEKKEIDELLAQINDIGKKSGLEIARVEPGKETIGGGEFFARIPIKMTVSGNYHEVAMFMQEIANMRRIVNVNGITLDKPAVKNEKVILQSSFVATTFRFIEASQMPQDPKNKGKKVAPAPK</sequence>
<dbReference type="InterPro" id="IPR014717">
    <property type="entry name" value="Transl_elong_EF1B/ribsomal_bS6"/>
</dbReference>
<feature type="transmembrane region" description="Helical" evidence="2">
    <location>
        <begin position="15"/>
        <end position="36"/>
    </location>
</feature>
<keyword evidence="1" id="KW-0175">Coiled coil</keyword>
<dbReference type="Gene3D" id="3.30.70.60">
    <property type="match status" value="1"/>
</dbReference>
<keyword evidence="2" id="KW-1133">Transmembrane helix</keyword>
<accession>A0ABU5H6G5</accession>
<keyword evidence="2" id="KW-0812">Transmembrane</keyword>
<dbReference type="PANTHER" id="PTHR39555:SF1">
    <property type="entry name" value="TYPE IV PILUS INNER MEMBRANE COMPONENT PILO"/>
    <property type="match status" value="1"/>
</dbReference>
<dbReference type="RefSeq" id="WP_321547191.1">
    <property type="nucleotide sequence ID" value="NZ_JAXIVS010000006.1"/>
</dbReference>
<dbReference type="EMBL" id="JAXIVS010000006">
    <property type="protein sequence ID" value="MDY7228464.1"/>
    <property type="molecule type" value="Genomic_DNA"/>
</dbReference>
<gene>
    <name evidence="3" type="ORF">SYV04_18725</name>
</gene>
<keyword evidence="2" id="KW-0472">Membrane</keyword>
<feature type="coiled-coil region" evidence="1">
    <location>
        <begin position="50"/>
        <end position="87"/>
    </location>
</feature>
<dbReference type="Proteomes" id="UP001291309">
    <property type="component" value="Unassembled WGS sequence"/>
</dbReference>
<name>A0ABU5H6G5_9BACT</name>
<keyword evidence="4" id="KW-1185">Reference proteome</keyword>
<reference evidence="3 4" key="1">
    <citation type="submission" date="2023-12" db="EMBL/GenBank/DDBJ databases">
        <title>the genome sequence of Hyalangium sp. s54d21.</title>
        <authorList>
            <person name="Zhang X."/>
        </authorList>
    </citation>
    <scope>NUCLEOTIDE SEQUENCE [LARGE SCALE GENOMIC DNA]</scope>
    <source>
        <strain evidence="4">s54d21</strain>
    </source>
</reference>
<dbReference type="Pfam" id="PF04350">
    <property type="entry name" value="PilO"/>
    <property type="match status" value="1"/>
</dbReference>
<evidence type="ECO:0000313" key="4">
    <source>
        <dbReference type="Proteomes" id="UP001291309"/>
    </source>
</evidence>